<evidence type="ECO:0008006" key="5">
    <source>
        <dbReference type="Google" id="ProtNLM"/>
    </source>
</evidence>
<protein>
    <recommendedName>
        <fullName evidence="5">DUF2842 domain-containing protein</fullName>
    </recommendedName>
</protein>
<dbReference type="STRING" id="1086013.SAMN05421774_11426"/>
<keyword evidence="4" id="KW-1185">Reference proteome</keyword>
<name>A0A1N7QKW1_9RHOB</name>
<evidence type="ECO:0000256" key="2">
    <source>
        <dbReference type="SAM" id="Phobius"/>
    </source>
</evidence>
<feature type="transmembrane region" description="Helical" evidence="2">
    <location>
        <begin position="37"/>
        <end position="55"/>
    </location>
</feature>
<feature type="transmembrane region" description="Helical" evidence="2">
    <location>
        <begin position="12"/>
        <end position="31"/>
    </location>
</feature>
<keyword evidence="2" id="KW-1133">Transmembrane helix</keyword>
<organism evidence="3 4">
    <name type="scientific">Gemmobacter megaterium</name>
    <dbReference type="NCBI Taxonomy" id="1086013"/>
    <lineage>
        <taxon>Bacteria</taxon>
        <taxon>Pseudomonadati</taxon>
        <taxon>Pseudomonadota</taxon>
        <taxon>Alphaproteobacteria</taxon>
        <taxon>Rhodobacterales</taxon>
        <taxon>Paracoccaceae</taxon>
        <taxon>Gemmobacter</taxon>
    </lineage>
</organism>
<feature type="region of interest" description="Disordered" evidence="1">
    <location>
        <begin position="62"/>
        <end position="83"/>
    </location>
</feature>
<feature type="compositionally biased region" description="Basic and acidic residues" evidence="1">
    <location>
        <begin position="69"/>
        <end position="83"/>
    </location>
</feature>
<evidence type="ECO:0000256" key="1">
    <source>
        <dbReference type="SAM" id="MobiDB-lite"/>
    </source>
</evidence>
<keyword evidence="2" id="KW-0472">Membrane</keyword>
<dbReference type="RefSeq" id="WP_076534236.1">
    <property type="nucleotide sequence ID" value="NZ_BMEH01000014.1"/>
</dbReference>
<dbReference type="EMBL" id="FTOT01000014">
    <property type="protein sequence ID" value="SIT23414.1"/>
    <property type="molecule type" value="Genomic_DNA"/>
</dbReference>
<dbReference type="Proteomes" id="UP000186141">
    <property type="component" value="Unassembled WGS sequence"/>
</dbReference>
<reference evidence="3 4" key="1">
    <citation type="submission" date="2017-01" db="EMBL/GenBank/DDBJ databases">
        <authorList>
            <person name="Mah S.A."/>
            <person name="Swanson W.J."/>
            <person name="Moy G.W."/>
            <person name="Vacquier V.D."/>
        </authorList>
    </citation>
    <scope>NUCLEOTIDE SEQUENCE [LARGE SCALE GENOMIC DNA]</scope>
    <source>
        <strain evidence="3 4">DSM 26375</strain>
    </source>
</reference>
<proteinExistence type="predicted"/>
<sequence>MTYKTRKRLSLLILLIGLPVYLVVAVSIVNWLDRPPIWAEFLVYVALGIVWALPFRKLFRGVGQPDPAECERGPEGPRDSSDR</sequence>
<keyword evidence="2" id="KW-0812">Transmembrane</keyword>
<evidence type="ECO:0000313" key="4">
    <source>
        <dbReference type="Proteomes" id="UP000186141"/>
    </source>
</evidence>
<dbReference type="InterPro" id="IPR021265">
    <property type="entry name" value="DUF2842"/>
</dbReference>
<accession>A0A1N7QKW1</accession>
<dbReference type="Pfam" id="PF11003">
    <property type="entry name" value="DUF2842"/>
    <property type="match status" value="1"/>
</dbReference>
<dbReference type="OrthoDB" id="7510023at2"/>
<gene>
    <name evidence="3" type="ORF">SAMN05421774_11426</name>
</gene>
<evidence type="ECO:0000313" key="3">
    <source>
        <dbReference type="EMBL" id="SIT23414.1"/>
    </source>
</evidence>
<dbReference type="AlphaFoldDB" id="A0A1N7QKW1"/>